<dbReference type="RefSeq" id="WP_207354373.1">
    <property type="nucleotide sequence ID" value="NZ_CP071503.1"/>
</dbReference>
<sequence length="293" mass="31626">MKTSAACIACLTRQAAEAAKQACTDEAQAEQVLQRVLAQTAAFDLSLSPPEMAQLIHRVLRQETDCHDPYAKMKAQSAAIALSLAHNAKREIACADDPFEAALRFAIAGNIIDFGALPIAAFEHAPQILDKALVQPIDTAMVAQLKAELQTAERVLILADNVGETFFDKLLIEQLPPHVEVIYAVKASPVINDATEADTVDAGIAALAKVIDTGCDAPGVPLAQCSVSFKHYFDSADVVIAKGMANFESLHDAEREIYFLTQIKCWVMAERSAFAVGDWVITKHQPERVAQAS</sequence>
<dbReference type="PIRSF" id="PIRSF006593">
    <property type="entry name" value="UCP006593"/>
    <property type="match status" value="1"/>
</dbReference>
<reference evidence="2 3" key="1">
    <citation type="submission" date="2021-03" db="EMBL/GenBank/DDBJ databases">
        <title>Novel species identification of genus Shewanella.</title>
        <authorList>
            <person name="Liu G."/>
            <person name="Zhang Q."/>
        </authorList>
    </citation>
    <scope>NUCLEOTIDE SEQUENCE [LARGE SCALE GENOMIC DNA]</scope>
    <source>
        <strain evidence="2 3">FJAT-51800</strain>
    </source>
</reference>
<dbReference type="SUPFAM" id="SSF111321">
    <property type="entry name" value="AF1104-like"/>
    <property type="match status" value="1"/>
</dbReference>
<evidence type="ECO:0000259" key="1">
    <source>
        <dbReference type="Pfam" id="PF01937"/>
    </source>
</evidence>
<gene>
    <name evidence="2" type="ORF">JYB87_15630</name>
</gene>
<dbReference type="Pfam" id="PF01937">
    <property type="entry name" value="ARMT1-like_dom"/>
    <property type="match status" value="1"/>
</dbReference>
<protein>
    <submittedName>
        <fullName evidence="2">DUF89 family protein</fullName>
    </submittedName>
</protein>
<accession>A0ABX7QNT9</accession>
<dbReference type="Proteomes" id="UP000662770">
    <property type="component" value="Chromosome"/>
</dbReference>
<evidence type="ECO:0000313" key="3">
    <source>
        <dbReference type="Proteomes" id="UP000662770"/>
    </source>
</evidence>
<proteinExistence type="predicted"/>
<dbReference type="InterPro" id="IPR002791">
    <property type="entry name" value="ARMT1-like_metal-bd"/>
</dbReference>
<dbReference type="InterPro" id="IPR036075">
    <property type="entry name" value="ARMT-1-like_metal-bd_sf"/>
</dbReference>
<dbReference type="InterPro" id="IPR014444">
    <property type="entry name" value="PH1575-like"/>
</dbReference>
<dbReference type="Gene3D" id="3.40.50.10880">
    <property type="entry name" value="Uncharacterised protein PF01937, DUF89, domain 3"/>
    <property type="match status" value="1"/>
</dbReference>
<keyword evidence="3" id="KW-1185">Reference proteome</keyword>
<evidence type="ECO:0000313" key="2">
    <source>
        <dbReference type="EMBL" id="QSX33137.1"/>
    </source>
</evidence>
<name>A0ABX7QNT9_9GAMM</name>
<dbReference type="Gene3D" id="1.10.285.20">
    <property type="entry name" value="Uncharacterised protein PF01937, DUF89, domain 2"/>
    <property type="match status" value="1"/>
</dbReference>
<feature type="domain" description="Damage-control phosphatase ARMT1-like metal-binding" evidence="1">
    <location>
        <begin position="3"/>
        <end position="277"/>
    </location>
</feature>
<dbReference type="EMBL" id="CP071503">
    <property type="protein sequence ID" value="QSX33137.1"/>
    <property type="molecule type" value="Genomic_DNA"/>
</dbReference>
<organism evidence="2 3">
    <name type="scientific">Shewanella avicenniae</name>
    <dbReference type="NCBI Taxonomy" id="2814294"/>
    <lineage>
        <taxon>Bacteria</taxon>
        <taxon>Pseudomonadati</taxon>
        <taxon>Pseudomonadota</taxon>
        <taxon>Gammaproteobacteria</taxon>
        <taxon>Alteromonadales</taxon>
        <taxon>Shewanellaceae</taxon>
        <taxon>Shewanella</taxon>
    </lineage>
</organism>